<evidence type="ECO:0000256" key="6">
    <source>
        <dbReference type="ARBA" id="ARBA00023015"/>
    </source>
</evidence>
<name>T1J382_STRMM</name>
<evidence type="ECO:0000256" key="15">
    <source>
        <dbReference type="SAM" id="MobiDB-lite"/>
    </source>
</evidence>
<reference evidence="18" key="1">
    <citation type="submission" date="2011-05" db="EMBL/GenBank/DDBJ databases">
        <authorList>
            <person name="Richards S.R."/>
            <person name="Qu J."/>
            <person name="Jiang H."/>
            <person name="Jhangiani S.N."/>
            <person name="Agravi P."/>
            <person name="Goodspeed R."/>
            <person name="Gross S."/>
            <person name="Mandapat C."/>
            <person name="Jackson L."/>
            <person name="Mathew T."/>
            <person name="Pu L."/>
            <person name="Thornton R."/>
            <person name="Saada N."/>
            <person name="Wilczek-Boney K.B."/>
            <person name="Lee S."/>
            <person name="Kovar C."/>
            <person name="Wu Y."/>
            <person name="Scherer S.E."/>
            <person name="Worley K.C."/>
            <person name="Muzny D.M."/>
            <person name="Gibbs R."/>
        </authorList>
    </citation>
    <scope>NUCLEOTIDE SEQUENCE</scope>
    <source>
        <strain evidence="18">Brora</strain>
    </source>
</reference>
<dbReference type="AlphaFoldDB" id="T1J382"/>
<keyword evidence="8 11" id="KW-0539">Nucleus</keyword>
<dbReference type="EnsemblMetazoa" id="SMAR008042-RA">
    <property type="protein sequence ID" value="SMAR008042-PA"/>
    <property type="gene ID" value="SMAR008042"/>
</dbReference>
<evidence type="ECO:0000313" key="17">
    <source>
        <dbReference type="EnsemblMetazoa" id="SMAR008042-PA"/>
    </source>
</evidence>
<dbReference type="InterPro" id="IPR023696">
    <property type="entry name" value="Ureohydrolase_dom_sf"/>
</dbReference>
<feature type="compositionally biased region" description="Basic and acidic residues" evidence="15">
    <location>
        <begin position="402"/>
        <end position="412"/>
    </location>
</feature>
<comment type="subcellular location">
    <subcellularLocation>
        <location evidence="1 11">Nucleus</location>
    </subcellularLocation>
</comment>
<feature type="binding site" evidence="14">
    <location>
        <position position="181"/>
    </location>
    <ligand>
        <name>a divalent metal cation</name>
        <dbReference type="ChEBI" id="CHEBI:60240"/>
    </ligand>
</feature>
<organism evidence="17 18">
    <name type="scientific">Strigamia maritima</name>
    <name type="common">European centipede</name>
    <name type="synonym">Geophilus maritimus</name>
    <dbReference type="NCBI Taxonomy" id="126957"/>
    <lineage>
        <taxon>Eukaryota</taxon>
        <taxon>Metazoa</taxon>
        <taxon>Ecdysozoa</taxon>
        <taxon>Arthropoda</taxon>
        <taxon>Myriapoda</taxon>
        <taxon>Chilopoda</taxon>
        <taxon>Pleurostigmophora</taxon>
        <taxon>Geophilomorpha</taxon>
        <taxon>Linotaeniidae</taxon>
        <taxon>Strigamia</taxon>
    </lineage>
</organism>
<dbReference type="PIRSF" id="PIRSF037913">
    <property type="entry name" value="His_deacetylse_1"/>
    <property type="match status" value="1"/>
</dbReference>
<evidence type="ECO:0000259" key="16">
    <source>
        <dbReference type="Pfam" id="PF00850"/>
    </source>
</evidence>
<feature type="domain" description="Histone deacetylase" evidence="16">
    <location>
        <begin position="28"/>
        <end position="321"/>
    </location>
</feature>
<dbReference type="SUPFAM" id="SSF52768">
    <property type="entry name" value="Arginase/deacetylase"/>
    <property type="match status" value="1"/>
</dbReference>
<feature type="binding site" evidence="14">
    <location>
        <position position="268"/>
    </location>
    <ligand>
        <name>a divalent metal cation</name>
        <dbReference type="ChEBI" id="CHEBI:60240"/>
    </ligand>
</feature>
<feature type="binding site" evidence="13">
    <location>
        <position position="152"/>
    </location>
    <ligand>
        <name>substrate</name>
    </ligand>
</feature>
<dbReference type="GO" id="GO:0046872">
    <property type="term" value="F:metal ion binding"/>
    <property type="evidence" value="ECO:0007669"/>
    <property type="project" value="UniProtKB-KW"/>
</dbReference>
<dbReference type="OMA" id="ITDFYYL"/>
<feature type="active site" description="Proton acceptor" evidence="12">
    <location>
        <position position="144"/>
    </location>
</feature>
<dbReference type="HOGENOM" id="CLU_007727_7_4_1"/>
<dbReference type="InterPro" id="IPR003084">
    <property type="entry name" value="HDAC_I/II"/>
</dbReference>
<evidence type="ECO:0000256" key="3">
    <source>
        <dbReference type="ARBA" id="ARBA00022491"/>
    </source>
</evidence>
<dbReference type="Proteomes" id="UP000014500">
    <property type="component" value="Unassembled WGS sequence"/>
</dbReference>
<dbReference type="GO" id="GO:0016581">
    <property type="term" value="C:NuRD complex"/>
    <property type="evidence" value="ECO:0007669"/>
    <property type="project" value="TreeGrafter"/>
</dbReference>
<evidence type="ECO:0000256" key="9">
    <source>
        <dbReference type="ARBA" id="ARBA00048287"/>
    </source>
</evidence>
<comment type="catalytic activity">
    <reaction evidence="9 11">
        <text>N(6)-acetyl-L-lysyl-[histone] + H2O = L-lysyl-[histone] + acetate</text>
        <dbReference type="Rhea" id="RHEA:58196"/>
        <dbReference type="Rhea" id="RHEA-COMP:9845"/>
        <dbReference type="Rhea" id="RHEA-COMP:11338"/>
        <dbReference type="ChEBI" id="CHEBI:15377"/>
        <dbReference type="ChEBI" id="CHEBI:29969"/>
        <dbReference type="ChEBI" id="CHEBI:30089"/>
        <dbReference type="ChEBI" id="CHEBI:61930"/>
        <dbReference type="EC" id="3.5.1.98"/>
    </reaction>
</comment>
<dbReference type="FunFam" id="3.40.800.20:FF:000001">
    <property type="entry name" value="Histone deacetylase"/>
    <property type="match status" value="1"/>
</dbReference>
<keyword evidence="14" id="KW-0479">Metal-binding</keyword>
<dbReference type="PhylomeDB" id="T1J382"/>
<dbReference type="InterPro" id="IPR000286">
    <property type="entry name" value="HDACs"/>
</dbReference>
<evidence type="ECO:0000256" key="4">
    <source>
        <dbReference type="ARBA" id="ARBA00022801"/>
    </source>
</evidence>
<feature type="binding site" evidence="14">
    <location>
        <position position="179"/>
    </location>
    <ligand>
        <name>a divalent metal cation</name>
        <dbReference type="ChEBI" id="CHEBI:60240"/>
    </ligand>
</feature>
<evidence type="ECO:0000256" key="7">
    <source>
        <dbReference type="ARBA" id="ARBA00023163"/>
    </source>
</evidence>
<dbReference type="PRINTS" id="PR01271">
    <property type="entry name" value="HISDACETLASE"/>
</dbReference>
<keyword evidence="4 11" id="KW-0378">Hydrolase</keyword>
<evidence type="ECO:0000256" key="10">
    <source>
        <dbReference type="ARBA" id="ARBA00061569"/>
    </source>
</evidence>
<keyword evidence="6 11" id="KW-0805">Transcription regulation</keyword>
<dbReference type="eggNOG" id="KOG1342">
    <property type="taxonomic scope" value="Eukaryota"/>
</dbReference>
<dbReference type="PRINTS" id="PR01270">
    <property type="entry name" value="HDASUPER"/>
</dbReference>
<comment type="similarity">
    <text evidence="10 11">Belongs to the histone deacetylase family. HD Type 1 subfamily.</text>
</comment>
<dbReference type="Gene3D" id="3.40.800.20">
    <property type="entry name" value="Histone deacetylase domain"/>
    <property type="match status" value="1"/>
</dbReference>
<dbReference type="GO" id="GO:0031507">
    <property type="term" value="P:heterochromatin formation"/>
    <property type="evidence" value="ECO:0007669"/>
    <property type="project" value="TreeGrafter"/>
</dbReference>
<sequence length="425" mass="48529">MSMQDHAKKRVCYYYDSKIGNYYYGACHPMKPIRIQITHDLIVNYGLYQKMEIHRPNPATHEDMSKFHTQDYLNFLRSIRPTDDATNSDYDDQMKRYNLNKDCPVFEGLYEFCQSSAGGSVAAAIKLNRHDADIAINWSGGLHHAKKTQASGFCYVNDIVLAILELLKHHQRVLYIDIDIHHGDGVEEAFYTTDRVMTCSFHLHDGSFFPKTGDSKDIGHKKGKFYAINFPLKEGIDDESFERIFTAIISKVVEFYQPSVIVLQCGADSLTGDRIGRFNLTVKGHGKCLEFVRKYNLPLLVLGGGGYSIHNVARCWTYETAIALGVDIPDELPANAFIGFFDPDFKLHISPSEMMNKNKQDYLEKIKVELLENLRWLQHAPSVQMRAIPDDAMDVESENDGPDERVSIRDDDMSAVRDEGLFWNE</sequence>
<evidence type="ECO:0000256" key="1">
    <source>
        <dbReference type="ARBA" id="ARBA00004123"/>
    </source>
</evidence>
<evidence type="ECO:0000256" key="14">
    <source>
        <dbReference type="PIRSR" id="PIRSR037913-3"/>
    </source>
</evidence>
<keyword evidence="7 11" id="KW-0804">Transcription</keyword>
<protein>
    <recommendedName>
        <fullName evidence="2 11">Histone deacetylase</fullName>
        <ecNumber evidence="2 11">3.5.1.98</ecNumber>
    </recommendedName>
</protein>
<feature type="region of interest" description="Disordered" evidence="15">
    <location>
        <begin position="393"/>
        <end position="412"/>
    </location>
</feature>
<evidence type="ECO:0000256" key="8">
    <source>
        <dbReference type="ARBA" id="ARBA00023242"/>
    </source>
</evidence>
<reference evidence="17" key="2">
    <citation type="submission" date="2015-02" db="UniProtKB">
        <authorList>
            <consortium name="EnsemblMetazoa"/>
        </authorList>
    </citation>
    <scope>IDENTIFICATION</scope>
</reference>
<evidence type="ECO:0000256" key="2">
    <source>
        <dbReference type="ARBA" id="ARBA00012111"/>
    </source>
</evidence>
<dbReference type="PANTHER" id="PTHR10625">
    <property type="entry name" value="HISTONE DEACETYLASE HDAC1-RELATED"/>
    <property type="match status" value="1"/>
</dbReference>
<dbReference type="EC" id="3.5.1.98" evidence="2 11"/>
<evidence type="ECO:0000256" key="12">
    <source>
        <dbReference type="PIRSR" id="PIRSR037913-1"/>
    </source>
</evidence>
<dbReference type="EMBL" id="JH431820">
    <property type="status" value="NOT_ANNOTATED_CDS"/>
    <property type="molecule type" value="Genomic_DNA"/>
</dbReference>
<dbReference type="CDD" id="cd09991">
    <property type="entry name" value="HDAC_classI"/>
    <property type="match status" value="1"/>
</dbReference>
<evidence type="ECO:0000256" key="5">
    <source>
        <dbReference type="ARBA" id="ARBA00022853"/>
    </source>
</evidence>
<proteinExistence type="inferred from homology"/>
<dbReference type="InterPro" id="IPR037138">
    <property type="entry name" value="His_deacetylse_dom_sf"/>
</dbReference>
<dbReference type="InterPro" id="IPR023801">
    <property type="entry name" value="His_deacetylse_dom"/>
</dbReference>
<feature type="binding site" evidence="13">
    <location>
        <position position="102"/>
    </location>
    <ligand>
        <name>substrate</name>
    </ligand>
</feature>
<keyword evidence="3" id="KW-0678">Repressor</keyword>
<dbReference type="Pfam" id="PF00850">
    <property type="entry name" value="Hist_deacetyl"/>
    <property type="match status" value="1"/>
</dbReference>
<keyword evidence="5 11" id="KW-0156">Chromatin regulator</keyword>
<dbReference type="PANTHER" id="PTHR10625:SF10">
    <property type="entry name" value="HISTONE DEACETYLASE HDAC1"/>
    <property type="match status" value="1"/>
</dbReference>
<dbReference type="STRING" id="126957.T1J382"/>
<evidence type="ECO:0000256" key="11">
    <source>
        <dbReference type="PIRNR" id="PIRNR037913"/>
    </source>
</evidence>
<feature type="binding site" evidence="13">
    <location>
        <position position="307"/>
    </location>
    <ligand>
        <name>substrate</name>
    </ligand>
</feature>
<evidence type="ECO:0000256" key="13">
    <source>
        <dbReference type="PIRSR" id="PIRSR037913-2"/>
    </source>
</evidence>
<keyword evidence="18" id="KW-1185">Reference proteome</keyword>
<evidence type="ECO:0000313" key="18">
    <source>
        <dbReference type="Proteomes" id="UP000014500"/>
    </source>
</evidence>
<accession>T1J382</accession>
<dbReference type="GO" id="GO:0141221">
    <property type="term" value="F:histone deacetylase activity, hydrolytic mechanism"/>
    <property type="evidence" value="ECO:0007669"/>
    <property type="project" value="UniProtKB-EC"/>
</dbReference>